<dbReference type="CDD" id="cd14264">
    <property type="entry name" value="DAGK_IM"/>
    <property type="match status" value="1"/>
</dbReference>
<evidence type="ECO:0000256" key="6">
    <source>
        <dbReference type="ARBA" id="ARBA00022475"/>
    </source>
</evidence>
<keyword evidence="8 21" id="KW-0997">Cell inner membrane</keyword>
<keyword evidence="23" id="KW-1185">Reference proteome</keyword>
<evidence type="ECO:0000256" key="21">
    <source>
        <dbReference type="RuleBase" id="RU363065"/>
    </source>
</evidence>
<accession>A0ABV7DF90</accession>
<comment type="catalytic activity">
    <reaction evidence="21">
        <text>a 1,2-diacyl-sn-glycerol + ATP = a 1,2-diacyl-sn-glycero-3-phosphate + ADP + H(+)</text>
        <dbReference type="Rhea" id="RHEA:10272"/>
        <dbReference type="ChEBI" id="CHEBI:15378"/>
        <dbReference type="ChEBI" id="CHEBI:17815"/>
        <dbReference type="ChEBI" id="CHEBI:30616"/>
        <dbReference type="ChEBI" id="CHEBI:58608"/>
        <dbReference type="ChEBI" id="CHEBI:456216"/>
        <dbReference type="EC" id="2.7.1.107"/>
    </reaction>
</comment>
<dbReference type="InterPro" id="IPR036945">
    <property type="entry name" value="DAGK_sf"/>
</dbReference>
<dbReference type="PANTHER" id="PTHR34299:SF1">
    <property type="entry name" value="DIACYLGLYCEROL KINASE"/>
    <property type="match status" value="1"/>
</dbReference>
<evidence type="ECO:0000313" key="22">
    <source>
        <dbReference type="EMBL" id="MFC3072967.1"/>
    </source>
</evidence>
<evidence type="ECO:0000256" key="5">
    <source>
        <dbReference type="ARBA" id="ARBA00017575"/>
    </source>
</evidence>
<comment type="caution">
    <text evidence="21">Lacks conserved residue(s) required for the propagation of feature annotation.</text>
</comment>
<feature type="transmembrane region" description="Helical" evidence="21">
    <location>
        <begin position="100"/>
        <end position="126"/>
    </location>
</feature>
<dbReference type="EC" id="2.7.1.107" evidence="4 21"/>
<keyword evidence="17 21" id="KW-0443">Lipid metabolism</keyword>
<comment type="similarity">
    <text evidence="3 21">Belongs to the bacterial diacylglycerol kinase family.</text>
</comment>
<evidence type="ECO:0000313" key="23">
    <source>
        <dbReference type="Proteomes" id="UP001595377"/>
    </source>
</evidence>
<keyword evidence="20 21" id="KW-1208">Phospholipid metabolism</keyword>
<keyword evidence="13 21" id="KW-0418">Kinase</keyword>
<evidence type="ECO:0000256" key="18">
    <source>
        <dbReference type="ARBA" id="ARBA00023136"/>
    </source>
</evidence>
<gene>
    <name evidence="22" type="ORF">ACFOHH_07630</name>
</gene>
<evidence type="ECO:0000256" key="20">
    <source>
        <dbReference type="ARBA" id="ARBA00023264"/>
    </source>
</evidence>
<keyword evidence="15" id="KW-0460">Magnesium</keyword>
<keyword evidence="9 21" id="KW-0808">Transferase</keyword>
<evidence type="ECO:0000256" key="8">
    <source>
        <dbReference type="ARBA" id="ARBA00022519"/>
    </source>
</evidence>
<organism evidence="22 23">
    <name type="scientific">Shinella pollutisoli</name>
    <dbReference type="NCBI Taxonomy" id="2250594"/>
    <lineage>
        <taxon>Bacteria</taxon>
        <taxon>Pseudomonadati</taxon>
        <taxon>Pseudomonadota</taxon>
        <taxon>Alphaproteobacteria</taxon>
        <taxon>Hyphomicrobiales</taxon>
        <taxon>Rhizobiaceae</taxon>
        <taxon>Shinella</taxon>
    </lineage>
</organism>
<keyword evidence="14 21" id="KW-0067">ATP-binding</keyword>
<dbReference type="GO" id="GO:0004143">
    <property type="term" value="F:ATP-dependent diacylglycerol kinase activity"/>
    <property type="evidence" value="ECO:0007669"/>
    <property type="project" value="UniProtKB-EC"/>
</dbReference>
<evidence type="ECO:0000256" key="12">
    <source>
        <dbReference type="ARBA" id="ARBA00022741"/>
    </source>
</evidence>
<evidence type="ECO:0000256" key="1">
    <source>
        <dbReference type="ARBA" id="ARBA00001946"/>
    </source>
</evidence>
<evidence type="ECO:0000256" key="17">
    <source>
        <dbReference type="ARBA" id="ARBA00023098"/>
    </source>
</evidence>
<evidence type="ECO:0000256" key="3">
    <source>
        <dbReference type="ARBA" id="ARBA00005967"/>
    </source>
</evidence>
<dbReference type="PANTHER" id="PTHR34299">
    <property type="entry name" value="DIACYLGLYCEROL KINASE"/>
    <property type="match status" value="1"/>
</dbReference>
<evidence type="ECO:0000256" key="7">
    <source>
        <dbReference type="ARBA" id="ARBA00022516"/>
    </source>
</evidence>
<name>A0ABV7DF90_9HYPH</name>
<protein>
    <recommendedName>
        <fullName evidence="5 21">Diacylglycerol kinase</fullName>
        <ecNumber evidence="4 21">2.7.1.107</ecNumber>
    </recommendedName>
</protein>
<keyword evidence="10 21" id="KW-0812">Transmembrane</keyword>
<evidence type="ECO:0000256" key="14">
    <source>
        <dbReference type="ARBA" id="ARBA00022840"/>
    </source>
</evidence>
<keyword evidence="7" id="KW-0444">Lipid biosynthesis</keyword>
<evidence type="ECO:0000256" key="10">
    <source>
        <dbReference type="ARBA" id="ARBA00022692"/>
    </source>
</evidence>
<dbReference type="InterPro" id="IPR000829">
    <property type="entry name" value="DAGK"/>
</dbReference>
<evidence type="ECO:0000256" key="11">
    <source>
        <dbReference type="ARBA" id="ARBA00022723"/>
    </source>
</evidence>
<keyword evidence="6" id="KW-1003">Cell membrane</keyword>
<comment type="function">
    <text evidence="21">Catalyzes the ATP-dependent phosphorylation of sn-l,2-diacylglycerol (DAG) to phosphatidic acid. Involved in the recycling of diacylglycerol produced as a by-product during membrane-derived oligosaccharide (MDO) biosynthesis.</text>
</comment>
<evidence type="ECO:0000256" key="13">
    <source>
        <dbReference type="ARBA" id="ARBA00022777"/>
    </source>
</evidence>
<feature type="transmembrane region" description="Helical" evidence="21">
    <location>
        <begin position="35"/>
        <end position="53"/>
    </location>
</feature>
<dbReference type="EMBL" id="JBHRSP010000012">
    <property type="protein sequence ID" value="MFC3072967.1"/>
    <property type="molecule type" value="Genomic_DNA"/>
</dbReference>
<evidence type="ECO:0000256" key="16">
    <source>
        <dbReference type="ARBA" id="ARBA00022989"/>
    </source>
</evidence>
<comment type="caution">
    <text evidence="22">The sequence shown here is derived from an EMBL/GenBank/DDBJ whole genome shotgun (WGS) entry which is preliminary data.</text>
</comment>
<keyword evidence="12 21" id="KW-0547">Nucleotide-binding</keyword>
<keyword evidence="19" id="KW-0594">Phospholipid biosynthesis</keyword>
<keyword evidence="11" id="KW-0479">Metal-binding</keyword>
<evidence type="ECO:0000256" key="15">
    <source>
        <dbReference type="ARBA" id="ARBA00022842"/>
    </source>
</evidence>
<dbReference type="Gene3D" id="1.10.287.3610">
    <property type="match status" value="1"/>
</dbReference>
<dbReference type="Proteomes" id="UP001595377">
    <property type="component" value="Unassembled WGS sequence"/>
</dbReference>
<sequence>MQEGPIRKKTGFRHFLAAATYSAGGARRLIGEAAFRQEVAAFLATLAVFALVGATALHYAAMTLLFLLMMAFEAINTAIEEIVDRLSPEISDMARHAKDLGSFACFCMILANGGWAAYVVIVSLFFQ</sequence>
<reference evidence="23" key="1">
    <citation type="journal article" date="2019" name="Int. J. Syst. Evol. Microbiol.">
        <title>The Global Catalogue of Microorganisms (GCM) 10K type strain sequencing project: providing services to taxonomists for standard genome sequencing and annotation.</title>
        <authorList>
            <consortium name="The Broad Institute Genomics Platform"/>
            <consortium name="The Broad Institute Genome Sequencing Center for Infectious Disease"/>
            <person name="Wu L."/>
            <person name="Ma J."/>
        </authorList>
    </citation>
    <scope>NUCLEOTIDE SEQUENCE [LARGE SCALE GENOMIC DNA]</scope>
    <source>
        <strain evidence="23">KCTC 52677</strain>
    </source>
</reference>
<evidence type="ECO:0000256" key="4">
    <source>
        <dbReference type="ARBA" id="ARBA00012133"/>
    </source>
</evidence>
<evidence type="ECO:0000256" key="19">
    <source>
        <dbReference type="ARBA" id="ARBA00023209"/>
    </source>
</evidence>
<evidence type="ECO:0000256" key="2">
    <source>
        <dbReference type="ARBA" id="ARBA00004429"/>
    </source>
</evidence>
<dbReference type="RefSeq" id="WP_257314269.1">
    <property type="nucleotide sequence ID" value="NZ_JANFDG010000006.1"/>
</dbReference>
<proteinExistence type="inferred from homology"/>
<dbReference type="PROSITE" id="PS01069">
    <property type="entry name" value="DAGK_PROKAR"/>
    <property type="match status" value="1"/>
</dbReference>
<keyword evidence="16 21" id="KW-1133">Transmembrane helix</keyword>
<dbReference type="InterPro" id="IPR033718">
    <property type="entry name" value="DAGK_prok"/>
</dbReference>
<evidence type="ECO:0000256" key="9">
    <source>
        <dbReference type="ARBA" id="ARBA00022679"/>
    </source>
</evidence>
<comment type="subcellular location">
    <subcellularLocation>
        <location evidence="2 21">Cell inner membrane</location>
        <topology evidence="2 21">Multi-pass membrane protein</topology>
    </subcellularLocation>
</comment>
<dbReference type="Pfam" id="PF01219">
    <property type="entry name" value="DAGK_prokar"/>
    <property type="match status" value="1"/>
</dbReference>
<comment type="cofactor">
    <cofactor evidence="1">
        <name>Mg(2+)</name>
        <dbReference type="ChEBI" id="CHEBI:18420"/>
    </cofactor>
</comment>
<keyword evidence="18 21" id="KW-0472">Membrane</keyword>